<dbReference type="PANTHER" id="PTHR33446:SF14">
    <property type="entry name" value="PROTEIN TONB"/>
    <property type="match status" value="1"/>
</dbReference>
<keyword evidence="8 10" id="KW-1133">Transmembrane helix</keyword>
<dbReference type="GO" id="GO:0055085">
    <property type="term" value="P:transmembrane transport"/>
    <property type="evidence" value="ECO:0007669"/>
    <property type="project" value="InterPro"/>
</dbReference>
<dbReference type="AlphaFoldDB" id="E3BFN4"/>
<feature type="compositionally biased region" description="Polar residues" evidence="11">
    <location>
        <begin position="73"/>
        <end position="91"/>
    </location>
</feature>
<dbReference type="GO" id="GO:0015031">
    <property type="term" value="P:protein transport"/>
    <property type="evidence" value="ECO:0007669"/>
    <property type="project" value="UniProtKB-UniRule"/>
</dbReference>
<dbReference type="SUPFAM" id="SSF74653">
    <property type="entry name" value="TolA/TonB C-terminal domain"/>
    <property type="match status" value="1"/>
</dbReference>
<feature type="domain" description="TonB C-terminal" evidence="12">
    <location>
        <begin position="114"/>
        <end position="206"/>
    </location>
</feature>
<dbReference type="GO" id="GO:0031992">
    <property type="term" value="F:energy transducer activity"/>
    <property type="evidence" value="ECO:0007669"/>
    <property type="project" value="InterPro"/>
</dbReference>
<comment type="similarity">
    <text evidence="2 10">Belongs to the TonB family.</text>
</comment>
<dbReference type="Gene3D" id="3.30.1150.10">
    <property type="match status" value="1"/>
</dbReference>
<dbReference type="InterPro" id="IPR003538">
    <property type="entry name" value="TonB"/>
</dbReference>
<dbReference type="InterPro" id="IPR037682">
    <property type="entry name" value="TonB_C"/>
</dbReference>
<dbReference type="FunFam" id="3.30.1150.10:FF:000006">
    <property type="entry name" value="Protein TonB"/>
    <property type="match status" value="1"/>
</dbReference>
<reference evidence="13 14" key="1">
    <citation type="journal article" date="2012" name="Int. J. Syst. Evol. Microbiol.">
        <title>Vibrio caribbeanicus sp. nov., isolated from the marine sponge Scleritoderma cyanea.</title>
        <authorList>
            <person name="Hoffmann M."/>
            <person name="Monday S.R."/>
            <person name="Allard M.W."/>
            <person name="Strain E.A."/>
            <person name="Whittaker P."/>
            <person name="Naum M."/>
            <person name="McCarthy P.J."/>
            <person name="Lopez J.V."/>
            <person name="Fischer M."/>
            <person name="Brown E.W."/>
        </authorList>
    </citation>
    <scope>NUCLEOTIDE SEQUENCE [LARGE SCALE GENOMIC DNA]</scope>
    <source>
        <strain evidence="13 14">ATCC BAA-2122</strain>
    </source>
</reference>
<dbReference type="PANTHER" id="PTHR33446">
    <property type="entry name" value="PROTEIN TONB-RELATED"/>
    <property type="match status" value="1"/>
</dbReference>
<dbReference type="PROSITE" id="PS52015">
    <property type="entry name" value="TONB_CTD"/>
    <property type="match status" value="1"/>
</dbReference>
<comment type="subcellular location">
    <subcellularLocation>
        <location evidence="1 10">Cell inner membrane</location>
        <topology evidence="1 10">Single-pass membrane protein</topology>
        <orientation evidence="1 10">Periplasmic side</orientation>
    </subcellularLocation>
</comment>
<feature type="transmembrane region" description="Helical" evidence="10">
    <location>
        <begin position="6"/>
        <end position="26"/>
    </location>
</feature>
<keyword evidence="6 10" id="KW-0812">Transmembrane</keyword>
<proteinExistence type="inferred from homology"/>
<comment type="function">
    <text evidence="10">Interacts with outer membrane receptor proteins that carry out high-affinity binding and energy dependent uptake into the periplasmic space of specific substrates. It could act to transduce energy from the cytoplasmic membrane to specific energy-requiring processes in the outer membrane, resulting in the release into the periplasm of ligands bound by these outer membrane proteins.</text>
</comment>
<dbReference type="GO" id="GO:0030288">
    <property type="term" value="C:outer membrane-bounded periplasmic space"/>
    <property type="evidence" value="ECO:0007669"/>
    <property type="project" value="InterPro"/>
</dbReference>
<evidence type="ECO:0000256" key="2">
    <source>
        <dbReference type="ARBA" id="ARBA00006555"/>
    </source>
</evidence>
<evidence type="ECO:0000256" key="8">
    <source>
        <dbReference type="ARBA" id="ARBA00022989"/>
    </source>
</evidence>
<sequence length="206" mass="22766">MNRFFIATPIALFLSISVFSFMALMVSVDSDRNLKKTESLAFNMVMVEEDSALQRRQRAAPEKPKAPQAPQQLSALTSQTPSPSNISPVSPMTLGLDTSISGIEISSPKFGDFGVTQNVMPLSRVEPNYPARALKRNIEGSITLSFTIDSKGRAVDVKVTSAQPKRIFDREAIRAIKKWRYQPKIVDGVAVSQFGISQTIEFKLDK</sequence>
<keyword evidence="14" id="KW-1185">Reference proteome</keyword>
<dbReference type="STRING" id="796620.VIBC2010_10497"/>
<evidence type="ECO:0000256" key="9">
    <source>
        <dbReference type="ARBA" id="ARBA00023136"/>
    </source>
</evidence>
<dbReference type="eggNOG" id="COG0810">
    <property type="taxonomic scope" value="Bacteria"/>
</dbReference>
<evidence type="ECO:0000313" key="13">
    <source>
        <dbReference type="EMBL" id="EFP98212.1"/>
    </source>
</evidence>
<protein>
    <recommendedName>
        <fullName evidence="10">Protein TonB</fullName>
    </recommendedName>
</protein>
<dbReference type="NCBIfam" id="TIGR01352">
    <property type="entry name" value="tonB_Cterm"/>
    <property type="match status" value="1"/>
</dbReference>
<dbReference type="EMBL" id="AEIU01000022">
    <property type="protein sequence ID" value="EFP98212.1"/>
    <property type="molecule type" value="Genomic_DNA"/>
</dbReference>
<keyword evidence="10" id="KW-0735">Signal-anchor</keyword>
<keyword evidence="4 10" id="KW-1003">Cell membrane</keyword>
<feature type="region of interest" description="Disordered" evidence="11">
    <location>
        <begin position="53"/>
        <end position="91"/>
    </location>
</feature>
<dbReference type="InterPro" id="IPR006260">
    <property type="entry name" value="TonB/TolA_C"/>
</dbReference>
<evidence type="ECO:0000256" key="11">
    <source>
        <dbReference type="SAM" id="MobiDB-lite"/>
    </source>
</evidence>
<gene>
    <name evidence="13" type="ORF">VIBC2010_10497</name>
</gene>
<dbReference type="Proteomes" id="UP000002943">
    <property type="component" value="Unassembled WGS sequence"/>
</dbReference>
<keyword evidence="5 10" id="KW-0997">Cell inner membrane</keyword>
<evidence type="ECO:0000256" key="5">
    <source>
        <dbReference type="ARBA" id="ARBA00022519"/>
    </source>
</evidence>
<keyword evidence="7 10" id="KW-0653">Protein transport</keyword>
<evidence type="ECO:0000256" key="10">
    <source>
        <dbReference type="RuleBase" id="RU362123"/>
    </source>
</evidence>
<evidence type="ECO:0000256" key="7">
    <source>
        <dbReference type="ARBA" id="ARBA00022927"/>
    </source>
</evidence>
<evidence type="ECO:0000256" key="4">
    <source>
        <dbReference type="ARBA" id="ARBA00022475"/>
    </source>
</evidence>
<accession>E3BFN4</accession>
<evidence type="ECO:0000259" key="12">
    <source>
        <dbReference type="PROSITE" id="PS52015"/>
    </source>
</evidence>
<keyword evidence="3 10" id="KW-0813">Transport</keyword>
<keyword evidence="9 10" id="KW-0472">Membrane</keyword>
<evidence type="ECO:0000256" key="6">
    <source>
        <dbReference type="ARBA" id="ARBA00022692"/>
    </source>
</evidence>
<dbReference type="Pfam" id="PF03544">
    <property type="entry name" value="TonB_C"/>
    <property type="match status" value="1"/>
</dbReference>
<dbReference type="OrthoDB" id="1628901at2"/>
<evidence type="ECO:0000256" key="3">
    <source>
        <dbReference type="ARBA" id="ARBA00022448"/>
    </source>
</evidence>
<dbReference type="PRINTS" id="PR01374">
    <property type="entry name" value="TONBPROTEIN"/>
</dbReference>
<dbReference type="InterPro" id="IPR051045">
    <property type="entry name" value="TonB-dependent_transducer"/>
</dbReference>
<dbReference type="GO" id="GO:0015891">
    <property type="term" value="P:siderophore transport"/>
    <property type="evidence" value="ECO:0007669"/>
    <property type="project" value="InterPro"/>
</dbReference>
<dbReference type="GO" id="GO:0005886">
    <property type="term" value="C:plasma membrane"/>
    <property type="evidence" value="ECO:0007669"/>
    <property type="project" value="UniProtKB-SubCell"/>
</dbReference>
<name>E3BFN4_9VIBR</name>
<comment type="caution">
    <text evidence="13">The sequence shown here is derived from an EMBL/GenBank/DDBJ whole genome shotgun (WGS) entry which is preliminary data.</text>
</comment>
<organism evidence="13 14">
    <name type="scientific">Vibrio caribbeanicus ATCC BAA-2122</name>
    <dbReference type="NCBI Taxonomy" id="796620"/>
    <lineage>
        <taxon>Bacteria</taxon>
        <taxon>Pseudomonadati</taxon>
        <taxon>Pseudomonadota</taxon>
        <taxon>Gammaproteobacteria</taxon>
        <taxon>Vibrionales</taxon>
        <taxon>Vibrionaceae</taxon>
        <taxon>Vibrio</taxon>
    </lineage>
</organism>
<dbReference type="RefSeq" id="WP_009599734.1">
    <property type="nucleotide sequence ID" value="NZ_AEIU01000022.1"/>
</dbReference>
<evidence type="ECO:0000256" key="1">
    <source>
        <dbReference type="ARBA" id="ARBA00004383"/>
    </source>
</evidence>
<evidence type="ECO:0000313" key="14">
    <source>
        <dbReference type="Proteomes" id="UP000002943"/>
    </source>
</evidence>